<dbReference type="FunFam" id="1.20.1250.20:FF:000284">
    <property type="entry name" value="Siderophore iron transporter mirB"/>
    <property type="match status" value="1"/>
</dbReference>
<dbReference type="Proteomes" id="UP000777438">
    <property type="component" value="Unassembled WGS sequence"/>
</dbReference>
<dbReference type="OrthoDB" id="4078873at2759"/>
<feature type="transmembrane region" description="Helical" evidence="9">
    <location>
        <begin position="327"/>
        <end position="344"/>
    </location>
</feature>
<protein>
    <submittedName>
        <fullName evidence="10">Major facilitator superfamily domain-containing protein</fullName>
    </submittedName>
</protein>
<feature type="transmembrane region" description="Helical" evidence="9">
    <location>
        <begin position="201"/>
        <end position="226"/>
    </location>
</feature>
<dbReference type="EMBL" id="JAGPYM010000010">
    <property type="protein sequence ID" value="KAH6889625.1"/>
    <property type="molecule type" value="Genomic_DNA"/>
</dbReference>
<keyword evidence="11" id="KW-1185">Reference proteome</keyword>
<dbReference type="PANTHER" id="PTHR23501">
    <property type="entry name" value="MAJOR FACILITATOR SUPERFAMILY"/>
    <property type="match status" value="1"/>
</dbReference>
<evidence type="ECO:0000256" key="5">
    <source>
        <dbReference type="ARBA" id="ARBA00022989"/>
    </source>
</evidence>
<dbReference type="Gene3D" id="1.20.1250.20">
    <property type="entry name" value="MFS general substrate transporter like domains"/>
    <property type="match status" value="2"/>
</dbReference>
<comment type="caution">
    <text evidence="10">The sequence shown here is derived from an EMBL/GenBank/DDBJ whole genome shotgun (WGS) entry which is preliminary data.</text>
</comment>
<organism evidence="10 11">
    <name type="scientific">Thelonectria olida</name>
    <dbReference type="NCBI Taxonomy" id="1576542"/>
    <lineage>
        <taxon>Eukaryota</taxon>
        <taxon>Fungi</taxon>
        <taxon>Dikarya</taxon>
        <taxon>Ascomycota</taxon>
        <taxon>Pezizomycotina</taxon>
        <taxon>Sordariomycetes</taxon>
        <taxon>Hypocreomycetidae</taxon>
        <taxon>Hypocreales</taxon>
        <taxon>Nectriaceae</taxon>
        <taxon>Thelonectria</taxon>
    </lineage>
</organism>
<proteinExistence type="inferred from homology"/>
<keyword evidence="5 9" id="KW-1133">Transmembrane helix</keyword>
<dbReference type="Pfam" id="PF07690">
    <property type="entry name" value="MFS_1"/>
    <property type="match status" value="1"/>
</dbReference>
<keyword evidence="6 9" id="KW-0472">Membrane</keyword>
<feature type="transmembrane region" description="Helical" evidence="9">
    <location>
        <begin position="391"/>
        <end position="409"/>
    </location>
</feature>
<keyword evidence="7" id="KW-0325">Glycoprotein</keyword>
<dbReference type="PANTHER" id="PTHR23501:SF3">
    <property type="entry name" value="MAJOR FACILITATOR SUPERFAMILY (MFS) PROFILE DOMAIN-CONTAINING PROTEIN"/>
    <property type="match status" value="1"/>
</dbReference>
<feature type="region of interest" description="Disordered" evidence="8">
    <location>
        <begin position="13"/>
        <end position="47"/>
    </location>
</feature>
<feature type="compositionally biased region" description="Basic and acidic residues" evidence="8">
    <location>
        <begin position="13"/>
        <end position="32"/>
    </location>
</feature>
<feature type="transmembrane region" description="Helical" evidence="9">
    <location>
        <begin position="285"/>
        <end position="307"/>
    </location>
</feature>
<sequence>MGLFSLSGRVNDRPVVEEDPTRKDVDTAEKNNQENSATDVVDCGSEPDASSTEYQRVCFIQVFSSGIIGTLTPYVTSSFTAHSLTATMSIAASLISGLIKLPYAKLMNVWGRPQVFGIMIIIMSIRLVMMASCNSIETYAAALVFYNVGYSTVDFTCTIFIADTSSLKSRAFMIAFAASPWLATVWAYGPAAQSALDGIGFRWGLGVWATVYPVVCTPLWALFYFYQRKAEKMGLVKREPSNRTFSQSVIYRIKEFDVIGILLIAAGLALFLLAFAIYSYKKNEWKSPLIICFLIFGGLLIIAFTLWEKCLAPVTFILWHLMTNRTVFFTSTMVASIYCAWYIWDNYFYSFLIVVFRESVTHASYITNIYTVGSCFISLVMGVIIRFNGHLKCFGVPLTILGVSLMIHFRQPYSHIGFIVMCQVFIAFGGGILVICEQMTVMAVSLQRDVPAVLAMESMITNVGGSIGSAIAAAMWTGIFPQKLMKYLPESAMSDFANIYGDLTVQSSYPWGSETRVAINQAYGDTQRLMLIAATGLYSITLVSVLIWKNINVKNIE</sequence>
<comment type="similarity">
    <text evidence="2">Belongs to the major facilitator superfamily.</text>
</comment>
<gene>
    <name evidence="10" type="ORF">B0T10DRAFT_606163</name>
</gene>
<feature type="transmembrane region" description="Helical" evidence="9">
    <location>
        <begin position="171"/>
        <end position="189"/>
    </location>
</feature>
<evidence type="ECO:0000256" key="4">
    <source>
        <dbReference type="ARBA" id="ARBA00022692"/>
    </source>
</evidence>
<keyword evidence="4 9" id="KW-0812">Transmembrane</keyword>
<feature type="transmembrane region" description="Helical" evidence="9">
    <location>
        <begin position="364"/>
        <end position="384"/>
    </location>
</feature>
<dbReference type="InterPro" id="IPR011701">
    <property type="entry name" value="MFS"/>
</dbReference>
<feature type="transmembrane region" description="Helical" evidence="9">
    <location>
        <begin position="529"/>
        <end position="548"/>
    </location>
</feature>
<dbReference type="GO" id="GO:0022857">
    <property type="term" value="F:transmembrane transporter activity"/>
    <property type="evidence" value="ECO:0007669"/>
    <property type="project" value="InterPro"/>
</dbReference>
<evidence type="ECO:0000256" key="7">
    <source>
        <dbReference type="ARBA" id="ARBA00023180"/>
    </source>
</evidence>
<comment type="subcellular location">
    <subcellularLocation>
        <location evidence="1">Membrane</location>
        <topology evidence="1">Multi-pass membrane protein</topology>
    </subcellularLocation>
</comment>
<feature type="transmembrane region" description="Helical" evidence="9">
    <location>
        <begin position="81"/>
        <end position="103"/>
    </location>
</feature>
<feature type="transmembrane region" description="Helical" evidence="9">
    <location>
        <begin position="415"/>
        <end position="436"/>
    </location>
</feature>
<feature type="transmembrane region" description="Helical" evidence="9">
    <location>
        <begin position="138"/>
        <end position="162"/>
    </location>
</feature>
<dbReference type="AlphaFoldDB" id="A0A9P9APY8"/>
<feature type="transmembrane region" description="Helical" evidence="9">
    <location>
        <begin position="115"/>
        <end position="132"/>
    </location>
</feature>
<evidence type="ECO:0000256" key="2">
    <source>
        <dbReference type="ARBA" id="ARBA00008335"/>
    </source>
</evidence>
<accession>A0A9P9APY8</accession>
<evidence type="ECO:0000313" key="10">
    <source>
        <dbReference type="EMBL" id="KAH6889625.1"/>
    </source>
</evidence>
<evidence type="ECO:0000256" key="8">
    <source>
        <dbReference type="SAM" id="MobiDB-lite"/>
    </source>
</evidence>
<evidence type="ECO:0000256" key="6">
    <source>
        <dbReference type="ARBA" id="ARBA00023136"/>
    </source>
</evidence>
<dbReference type="SUPFAM" id="SSF103473">
    <property type="entry name" value="MFS general substrate transporter"/>
    <property type="match status" value="1"/>
</dbReference>
<evidence type="ECO:0000256" key="1">
    <source>
        <dbReference type="ARBA" id="ARBA00004141"/>
    </source>
</evidence>
<evidence type="ECO:0000256" key="3">
    <source>
        <dbReference type="ARBA" id="ARBA00022448"/>
    </source>
</evidence>
<evidence type="ECO:0000313" key="11">
    <source>
        <dbReference type="Proteomes" id="UP000777438"/>
    </source>
</evidence>
<feature type="transmembrane region" description="Helical" evidence="9">
    <location>
        <begin position="258"/>
        <end position="279"/>
    </location>
</feature>
<dbReference type="InterPro" id="IPR036259">
    <property type="entry name" value="MFS_trans_sf"/>
</dbReference>
<feature type="transmembrane region" description="Helical" evidence="9">
    <location>
        <begin position="457"/>
        <end position="479"/>
    </location>
</feature>
<evidence type="ECO:0000256" key="9">
    <source>
        <dbReference type="SAM" id="Phobius"/>
    </source>
</evidence>
<keyword evidence="3" id="KW-0813">Transport</keyword>
<name>A0A9P9APY8_9HYPO</name>
<dbReference type="GO" id="GO:0005886">
    <property type="term" value="C:plasma membrane"/>
    <property type="evidence" value="ECO:0007669"/>
    <property type="project" value="TreeGrafter"/>
</dbReference>
<reference evidence="10 11" key="1">
    <citation type="journal article" date="2021" name="Nat. Commun.">
        <title>Genetic determinants of endophytism in the Arabidopsis root mycobiome.</title>
        <authorList>
            <person name="Mesny F."/>
            <person name="Miyauchi S."/>
            <person name="Thiergart T."/>
            <person name="Pickel B."/>
            <person name="Atanasova L."/>
            <person name="Karlsson M."/>
            <person name="Huettel B."/>
            <person name="Barry K.W."/>
            <person name="Haridas S."/>
            <person name="Chen C."/>
            <person name="Bauer D."/>
            <person name="Andreopoulos W."/>
            <person name="Pangilinan J."/>
            <person name="LaButti K."/>
            <person name="Riley R."/>
            <person name="Lipzen A."/>
            <person name="Clum A."/>
            <person name="Drula E."/>
            <person name="Henrissat B."/>
            <person name="Kohler A."/>
            <person name="Grigoriev I.V."/>
            <person name="Martin F.M."/>
            <person name="Hacquard S."/>
        </authorList>
    </citation>
    <scope>NUCLEOTIDE SEQUENCE [LARGE SCALE GENOMIC DNA]</scope>
    <source>
        <strain evidence="10 11">MPI-CAGE-CH-0241</strain>
    </source>
</reference>